<keyword evidence="2" id="KW-1185">Reference proteome</keyword>
<evidence type="ECO:0000313" key="1">
    <source>
        <dbReference type="EMBL" id="KAG7308464.1"/>
    </source>
</evidence>
<evidence type="ECO:0000313" key="2">
    <source>
        <dbReference type="Proteomes" id="UP000823941"/>
    </source>
</evidence>
<reference evidence="1 2" key="1">
    <citation type="submission" date="2021-06" db="EMBL/GenBank/DDBJ databases">
        <title>A haploid diamondback moth (Plutella xylostella L.) genome assembly resolves 31 chromosomes and identifies a diamide resistance mutation.</title>
        <authorList>
            <person name="Ward C.M."/>
            <person name="Perry K.D."/>
            <person name="Baker G."/>
            <person name="Powis K."/>
            <person name="Heckel D.G."/>
            <person name="Baxter S.W."/>
        </authorList>
    </citation>
    <scope>NUCLEOTIDE SEQUENCE [LARGE SCALE GENOMIC DNA]</scope>
    <source>
        <strain evidence="1 2">LV</strain>
        <tissue evidence="1">Single pupa</tissue>
    </source>
</reference>
<dbReference type="EMBL" id="JAHIBW010000008">
    <property type="protein sequence ID" value="KAG7308464.1"/>
    <property type="molecule type" value="Genomic_DNA"/>
</dbReference>
<dbReference type="Proteomes" id="UP000823941">
    <property type="component" value="Chromosome 8"/>
</dbReference>
<organism evidence="1 2">
    <name type="scientific">Plutella xylostella</name>
    <name type="common">Diamondback moth</name>
    <name type="synonym">Plutella maculipennis</name>
    <dbReference type="NCBI Taxonomy" id="51655"/>
    <lineage>
        <taxon>Eukaryota</taxon>
        <taxon>Metazoa</taxon>
        <taxon>Ecdysozoa</taxon>
        <taxon>Arthropoda</taxon>
        <taxon>Hexapoda</taxon>
        <taxon>Insecta</taxon>
        <taxon>Pterygota</taxon>
        <taxon>Neoptera</taxon>
        <taxon>Endopterygota</taxon>
        <taxon>Lepidoptera</taxon>
        <taxon>Glossata</taxon>
        <taxon>Ditrysia</taxon>
        <taxon>Yponomeutoidea</taxon>
        <taxon>Plutellidae</taxon>
        <taxon>Plutella</taxon>
    </lineage>
</organism>
<protein>
    <submittedName>
        <fullName evidence="1">Uncharacterized protein</fullName>
    </submittedName>
</protein>
<sequence length="56" mass="6519">MPKRSSKYAIQFVWNDRCLAVTRLLIKIARWLPRRDCSRLQCGLRGRTPLAMSSPT</sequence>
<accession>A0ABQ7QTU6</accession>
<comment type="caution">
    <text evidence="1">The sequence shown here is derived from an EMBL/GenBank/DDBJ whole genome shotgun (WGS) entry which is preliminary data.</text>
</comment>
<gene>
    <name evidence="1" type="ORF">JYU34_005672</name>
</gene>
<proteinExistence type="predicted"/>
<name>A0ABQ7QTU6_PLUXY</name>